<name>A0A1V2EXE7_9SPHN</name>
<keyword evidence="2" id="KW-1133">Transmembrane helix</keyword>
<feature type="transmembrane region" description="Helical" evidence="2">
    <location>
        <begin position="18"/>
        <end position="36"/>
    </location>
</feature>
<protein>
    <submittedName>
        <fullName evidence="3">Dicarboxylate transport</fullName>
    </submittedName>
</protein>
<dbReference type="Proteomes" id="UP000188729">
    <property type="component" value="Unassembled WGS sequence"/>
</dbReference>
<keyword evidence="2" id="KW-0472">Membrane</keyword>
<dbReference type="Pfam" id="PF11739">
    <property type="entry name" value="YdbH-like"/>
    <property type="match status" value="1"/>
</dbReference>
<evidence type="ECO:0000313" key="4">
    <source>
        <dbReference type="Proteomes" id="UP000188729"/>
    </source>
</evidence>
<comment type="caution">
    <text evidence="3">The sequence shown here is derived from an EMBL/GenBank/DDBJ whole genome shotgun (WGS) entry which is preliminary data.</text>
</comment>
<gene>
    <name evidence="3" type="ORF">SPHI_07790</name>
</gene>
<keyword evidence="4" id="KW-1185">Reference proteome</keyword>
<dbReference type="RefSeq" id="WP_083719718.1">
    <property type="nucleotide sequence ID" value="NZ_MPSB01000002.1"/>
</dbReference>
<proteinExistence type="predicted"/>
<organism evidence="3 4">
    <name type="scientific">Sphingomonas jeddahensis</name>
    <dbReference type="NCBI Taxonomy" id="1915074"/>
    <lineage>
        <taxon>Bacteria</taxon>
        <taxon>Pseudomonadati</taxon>
        <taxon>Pseudomonadota</taxon>
        <taxon>Alphaproteobacteria</taxon>
        <taxon>Sphingomonadales</taxon>
        <taxon>Sphingomonadaceae</taxon>
        <taxon>Sphingomonas</taxon>
    </lineage>
</organism>
<dbReference type="InterPro" id="IPR021730">
    <property type="entry name" value="YdbH"/>
</dbReference>
<dbReference type="AlphaFoldDB" id="A0A1V2EXE7"/>
<keyword evidence="2" id="KW-0812">Transmembrane</keyword>
<evidence type="ECO:0000256" key="2">
    <source>
        <dbReference type="SAM" id="Phobius"/>
    </source>
</evidence>
<sequence>MTDVEEDKSTRRRTIARVLLVLTLLLAAALLALWFARVPIASRFIDRSLAASNVPARYTIEDLGFRRQRLTNVIIGDPANPDLVADWVETRVSLGSGAPALTAVRAGQVRLRGALIDGRLSLGALDRLLPPPSGKPFALPAIDLAVDDARMRLTTPLGVIGLRLAGRGRLDDGFRGTLAAVTRDLKLGDCVARAPTALLNLSVAEAAPSIAGPVRLAALTCGDTRITHPEARVDVALSAALDRWRGSAALRAGSVSAAGVRLASLGGQIGFTGSPARTEGEAQLRGDGLASNVLTGDTLAFAGTWRVATGRALAAGRIDLHGAAATPASRARLVSLGTSAAGTPLAPLAAATGDGLAKAAARFDLGGELALGTVTGRPLATVRQLSLRAASGATASFGDGAGLVLGEAGAFRADGALRFGGGGLPAGRISLAQPRAGAPANGLAVLAPYAASGASLTLTPARFTATPAGNLRLITTATLTGPLPGGAVEALRLPLAVRAERGRVIVNPACVPASFRRLTLSGLTLGQTQTTICPIDGALLRLDGEQIGGGLRVAGLRLDGTLGGTPLTLASRGVEWRHANTRFTLADVAARIGRIGSVTRLDFTRLDGRVAGGAIAGLFHGGAAQIGNVPLLLSNAAGDWRFTNSVLSLGGTLAVADAADSPRFNPLAAREVSLRLAGNTITAQGTLYQPVKSIKVADVTIRHVLASGAGAAHLAIPGITFGDGFQPEELTRLTFGVIADVRGTIRGQGDIGWSPQGVTSTGTFGTDRTDLAAAFGPVTGIKGEVRFTDLLALESAPNQVATVAEVNPGVAVTDGRIDYQLLRDLRVKVNGGRWPFAGGTLALEPTLLDFASPQERRMTFRVDGMEARQFLQQFDFKNLDATGVFDGELPMLFDQSGGRIENGRLVVRQGGGSLAYLGELTEKDLGTWGNIAFQALRSLRYRNLQIVMNGPLAGEMITAVRFAGVSQGEGAKSNLLVRRLQRLPFVFNVRIKAPFRGLIDSAASFYDPKRLIDRNLPALLEEQNKRADPPVIQPPASEIMPGAKH</sequence>
<evidence type="ECO:0000313" key="3">
    <source>
        <dbReference type="EMBL" id="ONF97341.1"/>
    </source>
</evidence>
<evidence type="ECO:0000256" key="1">
    <source>
        <dbReference type="SAM" id="MobiDB-lite"/>
    </source>
</evidence>
<reference evidence="3 4" key="1">
    <citation type="submission" date="2016-11" db="EMBL/GenBank/DDBJ databases">
        <title>Genome sequence of Sphingomonas jeddahensis G39.</title>
        <authorList>
            <person name="Poehlein A."/>
            <person name="Wuebbeler J.H."/>
            <person name="Steinbuechel A."/>
            <person name="Daniel R."/>
        </authorList>
    </citation>
    <scope>NUCLEOTIDE SEQUENCE [LARGE SCALE GENOMIC DNA]</scope>
    <source>
        <strain evidence="3 4">G39</strain>
    </source>
</reference>
<dbReference type="OrthoDB" id="7597031at2"/>
<accession>A0A1V2EXE7</accession>
<dbReference type="STRING" id="1915074.SPHI_07790"/>
<dbReference type="EMBL" id="MPSB01000002">
    <property type="protein sequence ID" value="ONF97341.1"/>
    <property type="molecule type" value="Genomic_DNA"/>
</dbReference>
<feature type="region of interest" description="Disordered" evidence="1">
    <location>
        <begin position="1023"/>
        <end position="1045"/>
    </location>
</feature>